<dbReference type="InterPro" id="IPR027417">
    <property type="entry name" value="P-loop_NTPase"/>
</dbReference>
<protein>
    <recommendedName>
        <fullName evidence="2">Selenocysteine-specific elongation factor</fullName>
    </recommendedName>
    <alternativeName>
        <fullName evidence="7">SelB translation factor</fullName>
    </alternativeName>
</protein>
<sequence>MFVVATAGHVDHGKSTLVKALTGMEPDRWDEEKDRGLTIDLGFVWTNVDGEDIAFVDVPGHERFIANMLAGVGPVTDVLFVVAADEGWMQQTLDHRDAIDAFGVQHGVIAMTRVDKADAGRRQAVAEETRRNVAGTSMERWPVVEVSAKTGEGVEELRSALVTMLRQQPTADPAGRIRMWVDRAFHIKGAGTVVTGTLTNGTIQPGQTLTLQTAAGQREVTVRGIQSEDTAVEEAKPTMRVALNLRGVSVDEVSRSAALCTPEKWHTTSVVDVRHTHGAALNDVPQEVVVHVGTAGVSAKVRPFGAKHARLILEHDLVLSIGDRLVLRGSGAQQILGGVEAIDVDPPALPRRGDGRRRSAQLEELPDINVEIARRVAVRPELLASLGFEVGDKPPQGTVAFAGYWIRAQQVMEWKDTLLQALQAHLAAHPLSAGLATGAAVEALHLPDAKLLPLAVAAAKLNTRDGYVCNTSEVDLGEAEPGVQKLEAQLLAHPFKAPEARDLERLGLGAKELAAAERAGRILRLGGGVVVAADAITLATARLRDLPQPFRTTDARQALETTRRVAIPLLELLDARGITRQIEAGVRVLT</sequence>
<dbReference type="InterPro" id="IPR057335">
    <property type="entry name" value="Beta-barrel_SelB"/>
</dbReference>
<dbReference type="SUPFAM" id="SSF50447">
    <property type="entry name" value="Translation proteins"/>
    <property type="match status" value="1"/>
</dbReference>
<organism evidence="9 10">
    <name type="scientific">Corynebacterium lipophilum</name>
    <dbReference type="NCBI Taxonomy" id="2804918"/>
    <lineage>
        <taxon>Bacteria</taxon>
        <taxon>Bacillati</taxon>
        <taxon>Actinomycetota</taxon>
        <taxon>Actinomycetes</taxon>
        <taxon>Mycobacteriales</taxon>
        <taxon>Corynebacteriaceae</taxon>
        <taxon>Corynebacterium</taxon>
    </lineage>
</organism>
<dbReference type="InterPro" id="IPR004535">
    <property type="entry name" value="Transl_elong_SelB"/>
</dbReference>
<dbReference type="EMBL" id="JAEUWV010000003">
    <property type="protein sequence ID" value="MCO6394107.1"/>
    <property type="molecule type" value="Genomic_DNA"/>
</dbReference>
<dbReference type="Gene3D" id="2.40.30.10">
    <property type="entry name" value="Translation factors"/>
    <property type="match status" value="1"/>
</dbReference>
<proteinExistence type="predicted"/>
<dbReference type="Gene3D" id="3.40.50.300">
    <property type="entry name" value="P-loop containing nucleotide triphosphate hydrolases"/>
    <property type="match status" value="1"/>
</dbReference>
<keyword evidence="3" id="KW-0963">Cytoplasm</keyword>
<dbReference type="GO" id="GO:0005737">
    <property type="term" value="C:cytoplasm"/>
    <property type="evidence" value="ECO:0007669"/>
    <property type="project" value="UniProtKB-SubCell"/>
</dbReference>
<dbReference type="PANTHER" id="PTHR43721">
    <property type="entry name" value="ELONGATION FACTOR TU-RELATED"/>
    <property type="match status" value="1"/>
</dbReference>
<evidence type="ECO:0000256" key="6">
    <source>
        <dbReference type="ARBA" id="ARBA00025526"/>
    </source>
</evidence>
<keyword evidence="10" id="KW-1185">Reference proteome</keyword>
<comment type="subcellular location">
    <subcellularLocation>
        <location evidence="1">Cytoplasm</location>
    </subcellularLocation>
</comment>
<evidence type="ECO:0000256" key="5">
    <source>
        <dbReference type="ARBA" id="ARBA00023134"/>
    </source>
</evidence>
<dbReference type="Pfam" id="PF09107">
    <property type="entry name" value="WHD_3rd_SelB"/>
    <property type="match status" value="1"/>
</dbReference>
<evidence type="ECO:0000256" key="2">
    <source>
        <dbReference type="ARBA" id="ARBA00015953"/>
    </source>
</evidence>
<keyword evidence="4" id="KW-0648">Protein biosynthesis</keyword>
<dbReference type="GO" id="GO:0003746">
    <property type="term" value="F:translation elongation factor activity"/>
    <property type="evidence" value="ECO:0007669"/>
    <property type="project" value="UniProtKB-KW"/>
</dbReference>
<keyword evidence="5" id="KW-0547">Nucleotide-binding</keyword>
<reference evidence="9 10" key="1">
    <citation type="submission" date="2021-01" db="EMBL/GenBank/DDBJ databases">
        <title>Identification and Characterization of Corynebacterium sp.</title>
        <authorList>
            <person name="Luo Q."/>
            <person name="Qu P."/>
            <person name="Chen Q."/>
        </authorList>
    </citation>
    <scope>NUCLEOTIDE SEQUENCE [LARGE SCALE GENOMIC DNA]</scope>
    <source>
        <strain evidence="9 10">MC-18</strain>
    </source>
</reference>
<dbReference type="Gene3D" id="1.10.10.10">
    <property type="entry name" value="Winged helix-like DNA-binding domain superfamily/Winged helix DNA-binding domain"/>
    <property type="match status" value="1"/>
</dbReference>
<dbReference type="PROSITE" id="PS51722">
    <property type="entry name" value="G_TR_2"/>
    <property type="match status" value="1"/>
</dbReference>
<dbReference type="InterPro" id="IPR004161">
    <property type="entry name" value="EFTu-like_2"/>
</dbReference>
<dbReference type="AlphaFoldDB" id="A0AAW5HX42"/>
<dbReference type="Pfam" id="PF03144">
    <property type="entry name" value="GTP_EFTU_D2"/>
    <property type="match status" value="1"/>
</dbReference>
<dbReference type="RefSeq" id="WP_071573329.1">
    <property type="nucleotide sequence ID" value="NZ_JAEUWV010000003.1"/>
</dbReference>
<evidence type="ECO:0000313" key="9">
    <source>
        <dbReference type="EMBL" id="MCO6394107.1"/>
    </source>
</evidence>
<gene>
    <name evidence="9" type="primary">selB</name>
    <name evidence="9" type="ORF">JMN37_03765</name>
</gene>
<dbReference type="CDD" id="cd04171">
    <property type="entry name" value="SelB"/>
    <property type="match status" value="1"/>
</dbReference>
<comment type="caution">
    <text evidence="9">The sequence shown here is derived from an EMBL/GenBank/DDBJ whole genome shotgun (WGS) entry which is preliminary data.</text>
</comment>
<dbReference type="Proteomes" id="UP001205920">
    <property type="component" value="Unassembled WGS sequence"/>
</dbReference>
<evidence type="ECO:0000259" key="8">
    <source>
        <dbReference type="PROSITE" id="PS51722"/>
    </source>
</evidence>
<accession>A0AAW5HX42</accession>
<evidence type="ECO:0000313" key="10">
    <source>
        <dbReference type="Proteomes" id="UP001205920"/>
    </source>
</evidence>
<dbReference type="NCBIfam" id="TIGR00475">
    <property type="entry name" value="selB"/>
    <property type="match status" value="1"/>
</dbReference>
<dbReference type="InterPro" id="IPR015191">
    <property type="entry name" value="SelB_WHD4"/>
</dbReference>
<name>A0AAW5HX42_9CORY</name>
<dbReference type="InterPro" id="IPR050055">
    <property type="entry name" value="EF-Tu_GTPase"/>
</dbReference>
<evidence type="ECO:0000256" key="1">
    <source>
        <dbReference type="ARBA" id="ARBA00004496"/>
    </source>
</evidence>
<dbReference type="Pfam" id="PF25461">
    <property type="entry name" value="Beta-barrel_SelB"/>
    <property type="match status" value="1"/>
</dbReference>
<dbReference type="Pfam" id="PF00009">
    <property type="entry name" value="GTP_EFTU"/>
    <property type="match status" value="1"/>
</dbReference>
<dbReference type="InterPro" id="IPR036388">
    <property type="entry name" value="WH-like_DNA-bd_sf"/>
</dbReference>
<dbReference type="GO" id="GO:0003723">
    <property type="term" value="F:RNA binding"/>
    <property type="evidence" value="ECO:0007669"/>
    <property type="project" value="InterPro"/>
</dbReference>
<dbReference type="PANTHER" id="PTHR43721:SF22">
    <property type="entry name" value="ELONGATION FACTOR TU, MITOCHONDRIAL"/>
    <property type="match status" value="1"/>
</dbReference>
<dbReference type="GO" id="GO:0003924">
    <property type="term" value="F:GTPase activity"/>
    <property type="evidence" value="ECO:0007669"/>
    <property type="project" value="InterPro"/>
</dbReference>
<keyword evidence="5" id="KW-0342">GTP-binding</keyword>
<feature type="domain" description="Tr-type G" evidence="8">
    <location>
        <begin position="1"/>
        <end position="170"/>
    </location>
</feature>
<dbReference type="SUPFAM" id="SSF52540">
    <property type="entry name" value="P-loop containing nucleoside triphosphate hydrolases"/>
    <property type="match status" value="1"/>
</dbReference>
<dbReference type="GO" id="GO:0005525">
    <property type="term" value="F:GTP binding"/>
    <property type="evidence" value="ECO:0007669"/>
    <property type="project" value="UniProtKB-KW"/>
</dbReference>
<evidence type="ECO:0000256" key="4">
    <source>
        <dbReference type="ARBA" id="ARBA00022917"/>
    </source>
</evidence>
<comment type="function">
    <text evidence="6">Translation factor necessary for the incorporation of selenocysteine into proteins. It probably replaces EF-Tu for the insertion of selenocysteine directed by the UGA codon. SelB binds GTP and GDP.</text>
</comment>
<evidence type="ECO:0000256" key="7">
    <source>
        <dbReference type="ARBA" id="ARBA00031615"/>
    </source>
</evidence>
<keyword evidence="9" id="KW-0251">Elongation factor</keyword>
<evidence type="ECO:0000256" key="3">
    <source>
        <dbReference type="ARBA" id="ARBA00022490"/>
    </source>
</evidence>
<dbReference type="InterPro" id="IPR000795">
    <property type="entry name" value="T_Tr_GTP-bd_dom"/>
</dbReference>
<dbReference type="InterPro" id="IPR009000">
    <property type="entry name" value="Transl_B-barrel_sf"/>
</dbReference>
<dbReference type="GO" id="GO:0001514">
    <property type="term" value="P:selenocysteine incorporation"/>
    <property type="evidence" value="ECO:0007669"/>
    <property type="project" value="InterPro"/>
</dbReference>